<dbReference type="PANTHER" id="PTHR44688">
    <property type="entry name" value="DNA-BINDING TRANSCRIPTIONAL ACTIVATOR DEVR_DOSR"/>
    <property type="match status" value="1"/>
</dbReference>
<protein>
    <submittedName>
        <fullName evidence="5">Helix-turn-helix transcriptional regulator</fullName>
    </submittedName>
</protein>
<dbReference type="InterPro" id="IPR000792">
    <property type="entry name" value="Tscrpt_reg_LuxR_C"/>
</dbReference>
<gene>
    <name evidence="5" type="ORF">LKD22_11285</name>
</gene>
<organism evidence="5 6">
    <name type="scientific">Agathobaculum butyriciproducens</name>
    <dbReference type="NCBI Taxonomy" id="1628085"/>
    <lineage>
        <taxon>Bacteria</taxon>
        <taxon>Bacillati</taxon>
        <taxon>Bacillota</taxon>
        <taxon>Clostridia</taxon>
        <taxon>Eubacteriales</taxon>
        <taxon>Butyricicoccaceae</taxon>
        <taxon>Agathobaculum</taxon>
    </lineage>
</organism>
<dbReference type="SMART" id="SM00421">
    <property type="entry name" value="HTH_LUXR"/>
    <property type="match status" value="1"/>
</dbReference>
<name>A0AAW4VXL8_9FIRM</name>
<dbReference type="InterPro" id="IPR036388">
    <property type="entry name" value="WH-like_DNA-bd_sf"/>
</dbReference>
<dbReference type="Proteomes" id="UP001298753">
    <property type="component" value="Unassembled WGS sequence"/>
</dbReference>
<dbReference type="PANTHER" id="PTHR44688:SF16">
    <property type="entry name" value="DNA-BINDING TRANSCRIPTIONAL ACTIVATOR DEVR_DOSR"/>
    <property type="match status" value="1"/>
</dbReference>
<dbReference type="GO" id="GO:0003677">
    <property type="term" value="F:DNA binding"/>
    <property type="evidence" value="ECO:0007669"/>
    <property type="project" value="UniProtKB-KW"/>
</dbReference>
<evidence type="ECO:0000256" key="1">
    <source>
        <dbReference type="ARBA" id="ARBA00023015"/>
    </source>
</evidence>
<dbReference type="InterPro" id="IPR016032">
    <property type="entry name" value="Sig_transdc_resp-reg_C-effctor"/>
</dbReference>
<evidence type="ECO:0000256" key="3">
    <source>
        <dbReference type="ARBA" id="ARBA00023163"/>
    </source>
</evidence>
<proteinExistence type="predicted"/>
<accession>A0AAW4VXL8</accession>
<dbReference type="PROSITE" id="PS00622">
    <property type="entry name" value="HTH_LUXR_1"/>
    <property type="match status" value="1"/>
</dbReference>
<keyword evidence="6" id="KW-1185">Reference proteome</keyword>
<dbReference type="PROSITE" id="PS50043">
    <property type="entry name" value="HTH_LUXR_2"/>
    <property type="match status" value="1"/>
</dbReference>
<dbReference type="AlphaFoldDB" id="A0AAW4VXL8"/>
<comment type="caution">
    <text evidence="5">The sequence shown here is derived from an EMBL/GenBank/DDBJ whole genome shotgun (WGS) entry which is preliminary data.</text>
</comment>
<keyword evidence="2" id="KW-0238">DNA-binding</keyword>
<sequence length="193" mass="21519">MTDKSAIIVKPSTAQAFETLWKRGRVLFFSAPCGFGKTVLADTLLDGRPVLRLNAADTGFALPSLEDAWDILLIDNIQDMQEERDGQALCALIRESTDRRFLLLSRGIPPACLMAFQYQKRDEAWREPLTAAEMQVLQLICADKSNAEIGEILNIRVSTVKSHVSSVLSKLGVNRRSEARTAAKKLWLISEDQ</sequence>
<feature type="domain" description="HTH luxR-type" evidence="4">
    <location>
        <begin position="122"/>
        <end position="187"/>
    </location>
</feature>
<evidence type="ECO:0000256" key="2">
    <source>
        <dbReference type="ARBA" id="ARBA00023125"/>
    </source>
</evidence>
<dbReference type="GO" id="GO:0006355">
    <property type="term" value="P:regulation of DNA-templated transcription"/>
    <property type="evidence" value="ECO:0007669"/>
    <property type="project" value="InterPro"/>
</dbReference>
<dbReference type="RefSeq" id="WP_227601138.1">
    <property type="nucleotide sequence ID" value="NZ_JAJEPX010000047.1"/>
</dbReference>
<evidence type="ECO:0000313" key="6">
    <source>
        <dbReference type="Proteomes" id="UP001298753"/>
    </source>
</evidence>
<dbReference type="GeneID" id="98660844"/>
<evidence type="ECO:0000259" key="4">
    <source>
        <dbReference type="PROSITE" id="PS50043"/>
    </source>
</evidence>
<dbReference type="SUPFAM" id="SSF46894">
    <property type="entry name" value="C-terminal effector domain of the bipartite response regulators"/>
    <property type="match status" value="1"/>
</dbReference>
<keyword evidence="3" id="KW-0804">Transcription</keyword>
<evidence type="ECO:0000313" key="5">
    <source>
        <dbReference type="EMBL" id="MCC2177699.1"/>
    </source>
</evidence>
<dbReference type="EMBL" id="JAJEPX010000047">
    <property type="protein sequence ID" value="MCC2177699.1"/>
    <property type="molecule type" value="Genomic_DNA"/>
</dbReference>
<dbReference type="Gene3D" id="1.10.10.10">
    <property type="entry name" value="Winged helix-like DNA-binding domain superfamily/Winged helix DNA-binding domain"/>
    <property type="match status" value="1"/>
</dbReference>
<dbReference type="Pfam" id="PF00196">
    <property type="entry name" value="GerE"/>
    <property type="match status" value="1"/>
</dbReference>
<dbReference type="PRINTS" id="PR00038">
    <property type="entry name" value="HTHLUXR"/>
</dbReference>
<reference evidence="5 6" key="1">
    <citation type="submission" date="2021-10" db="EMBL/GenBank/DDBJ databases">
        <title>Anaerobic single-cell dispensing facilitates the cultivation of human gut bacteria.</title>
        <authorList>
            <person name="Afrizal A."/>
        </authorList>
    </citation>
    <scope>NUCLEOTIDE SEQUENCE [LARGE SCALE GENOMIC DNA]</scope>
    <source>
        <strain evidence="5 6">CLA-AA-H270</strain>
    </source>
</reference>
<keyword evidence="1" id="KW-0805">Transcription regulation</keyword>
<dbReference type="CDD" id="cd06170">
    <property type="entry name" value="LuxR_C_like"/>
    <property type="match status" value="1"/>
</dbReference>